<keyword evidence="1" id="KW-1133">Transmembrane helix</keyword>
<feature type="transmembrane region" description="Helical" evidence="1">
    <location>
        <begin position="145"/>
        <end position="163"/>
    </location>
</feature>
<feature type="transmembrane region" description="Helical" evidence="1">
    <location>
        <begin position="357"/>
        <end position="381"/>
    </location>
</feature>
<dbReference type="EMBL" id="LVYD01000058">
    <property type="protein sequence ID" value="OQP61065.1"/>
    <property type="molecule type" value="Genomic_DNA"/>
</dbReference>
<comment type="caution">
    <text evidence="2">The sequence shown here is derived from an EMBL/GenBank/DDBJ whole genome shotgun (WGS) entry which is preliminary data.</text>
</comment>
<feature type="transmembrane region" description="Helical" evidence="1">
    <location>
        <begin position="211"/>
        <end position="231"/>
    </location>
</feature>
<dbReference type="Proteomes" id="UP000192796">
    <property type="component" value="Unassembled WGS sequence"/>
</dbReference>
<evidence type="ECO:0000313" key="3">
    <source>
        <dbReference type="Proteomes" id="UP000192796"/>
    </source>
</evidence>
<feature type="transmembrane region" description="Helical" evidence="1">
    <location>
        <begin position="387"/>
        <end position="409"/>
    </location>
</feature>
<feature type="transmembrane region" description="Helical" evidence="1">
    <location>
        <begin position="175"/>
        <end position="199"/>
    </location>
</feature>
<keyword evidence="1" id="KW-0812">Transmembrane</keyword>
<sequence length="454" mass="53231">MIKTSTYIKWKTIVSDCLQSPLFWLLLICFTFRNFYEHLYVPEINYYSDTVTYYYAAQHIFNGIVDAFRTPVYPIIIKVIQAIDERSVFNNIVYFQRTVSFISIIPFYLFCKRWLQAKYLQFTATLIYGCMPAILYYNVGIFPESLLLSSLTFLLYFFSEYIRQPGPGKAIMLNLFILYLVLLKPGCIYLYGVLGMIWILKLFYEKGRTHFKYEIAGFIVSILLVFGYCLLNKKQNGILGLSTVNHDNNFANIILSNAYKNISDKRFVAAIDSAKGKGHYYSVYYLNNDFYRYQKCYKSFPAFYPFTEDMTGVSKVPPNNYGYTRAQLDAYIKEAMLSKTYWQYIVSEFETFTHFRLLFISGYMLYLLFLIELVLILQLVIRRKKISWIHLFCFLVLAGIIGTTLIGGIDDGTRSRVLMPVAPFLIIFIIGFIDRLQITIFNKNGFRKMLNYYS</sequence>
<dbReference type="STRING" id="1703345.A3860_04935"/>
<proteinExistence type="predicted"/>
<accession>A0A1V9FRS4</accession>
<evidence type="ECO:0000313" key="2">
    <source>
        <dbReference type="EMBL" id="OQP61065.1"/>
    </source>
</evidence>
<evidence type="ECO:0000256" key="1">
    <source>
        <dbReference type="SAM" id="Phobius"/>
    </source>
</evidence>
<organism evidence="2 3">
    <name type="scientific">Niastella vici</name>
    <dbReference type="NCBI Taxonomy" id="1703345"/>
    <lineage>
        <taxon>Bacteria</taxon>
        <taxon>Pseudomonadati</taxon>
        <taxon>Bacteroidota</taxon>
        <taxon>Chitinophagia</taxon>
        <taxon>Chitinophagales</taxon>
        <taxon>Chitinophagaceae</taxon>
        <taxon>Niastella</taxon>
    </lineage>
</organism>
<keyword evidence="3" id="KW-1185">Reference proteome</keyword>
<protein>
    <recommendedName>
        <fullName evidence="4">Glycosyltransferase RgtA/B/C/D-like domain-containing protein</fullName>
    </recommendedName>
</protein>
<name>A0A1V9FRS4_9BACT</name>
<keyword evidence="1" id="KW-0472">Membrane</keyword>
<dbReference type="AlphaFoldDB" id="A0A1V9FRS4"/>
<feature type="transmembrane region" description="Helical" evidence="1">
    <location>
        <begin position="421"/>
        <end position="441"/>
    </location>
</feature>
<gene>
    <name evidence="2" type="ORF">A3860_04935</name>
</gene>
<reference evidence="2 3" key="1">
    <citation type="submission" date="2016-03" db="EMBL/GenBank/DDBJ databases">
        <title>Niastella vici sp. nov., isolated from farmland soil.</title>
        <authorList>
            <person name="Chen L."/>
            <person name="Wang D."/>
            <person name="Yang S."/>
            <person name="Wang G."/>
        </authorList>
    </citation>
    <scope>NUCLEOTIDE SEQUENCE [LARGE SCALE GENOMIC DNA]</scope>
    <source>
        <strain evidence="2 3">DJ57</strain>
    </source>
</reference>
<feature type="transmembrane region" description="Helical" evidence="1">
    <location>
        <begin position="92"/>
        <end position="110"/>
    </location>
</feature>
<evidence type="ECO:0008006" key="4">
    <source>
        <dbReference type="Google" id="ProtNLM"/>
    </source>
</evidence>